<accession>A0ABR8S0R9</accession>
<dbReference type="RefSeq" id="WP_191718149.1">
    <property type="nucleotide sequence ID" value="NZ_JACSQP010000003.1"/>
</dbReference>
<gene>
    <name evidence="4" type="ORF">H9651_05445</name>
</gene>
<reference evidence="4 5" key="1">
    <citation type="submission" date="2020-08" db="EMBL/GenBank/DDBJ databases">
        <title>A Genomic Blueprint of the Chicken Gut Microbiome.</title>
        <authorList>
            <person name="Gilroy R."/>
            <person name="Ravi A."/>
            <person name="Getino M."/>
            <person name="Pursley I."/>
            <person name="Horton D.L."/>
            <person name="Alikhan N.-F."/>
            <person name="Baker D."/>
            <person name="Gharbi K."/>
            <person name="Hall N."/>
            <person name="Watson M."/>
            <person name="Adriaenssens E.M."/>
            <person name="Foster-Nyarko E."/>
            <person name="Jarju S."/>
            <person name="Secka A."/>
            <person name="Antonio M."/>
            <person name="Oren A."/>
            <person name="Chaudhuri R."/>
            <person name="La Ragione R.M."/>
            <person name="Hildebrand F."/>
            <person name="Pallen M.J."/>
        </authorList>
    </citation>
    <scope>NUCLEOTIDE SEQUENCE [LARGE SCALE GENOMIC DNA]</scope>
    <source>
        <strain evidence="4 5">Sa4CUA7</strain>
    </source>
</reference>
<evidence type="ECO:0000256" key="2">
    <source>
        <dbReference type="SAM" id="Phobius"/>
    </source>
</evidence>
<dbReference type="PANTHER" id="PTHR10963:SF55">
    <property type="entry name" value="GLYCOSIDE HYDROLASE FAMILY 16 PROTEIN"/>
    <property type="match status" value="1"/>
</dbReference>
<evidence type="ECO:0000256" key="1">
    <source>
        <dbReference type="ARBA" id="ARBA00006865"/>
    </source>
</evidence>
<proteinExistence type="inferred from homology"/>
<keyword evidence="2" id="KW-0812">Transmembrane</keyword>
<dbReference type="InterPro" id="IPR050546">
    <property type="entry name" value="Glycosyl_Hydrlase_16"/>
</dbReference>
<dbReference type="GO" id="GO:0016787">
    <property type="term" value="F:hydrolase activity"/>
    <property type="evidence" value="ECO:0007669"/>
    <property type="project" value="UniProtKB-KW"/>
</dbReference>
<protein>
    <submittedName>
        <fullName evidence="4">Glycoside hydrolase family 16 protein</fullName>
    </submittedName>
</protein>
<feature type="transmembrane region" description="Helical" evidence="2">
    <location>
        <begin position="23"/>
        <end position="45"/>
    </location>
</feature>
<dbReference type="InterPro" id="IPR013320">
    <property type="entry name" value="ConA-like_dom_sf"/>
</dbReference>
<organism evidence="4 5">
    <name type="scientific">Microbacterium pullorum</name>
    <dbReference type="NCBI Taxonomy" id="2762236"/>
    <lineage>
        <taxon>Bacteria</taxon>
        <taxon>Bacillati</taxon>
        <taxon>Actinomycetota</taxon>
        <taxon>Actinomycetes</taxon>
        <taxon>Micrococcales</taxon>
        <taxon>Microbacteriaceae</taxon>
        <taxon>Microbacterium</taxon>
    </lineage>
</organism>
<dbReference type="Gene3D" id="2.60.120.200">
    <property type="match status" value="1"/>
</dbReference>
<comment type="caution">
    <text evidence="4">The sequence shown here is derived from an EMBL/GenBank/DDBJ whole genome shotgun (WGS) entry which is preliminary data.</text>
</comment>
<dbReference type="PROSITE" id="PS51762">
    <property type="entry name" value="GH16_2"/>
    <property type="match status" value="1"/>
</dbReference>
<evidence type="ECO:0000313" key="5">
    <source>
        <dbReference type="Proteomes" id="UP000648352"/>
    </source>
</evidence>
<evidence type="ECO:0000259" key="3">
    <source>
        <dbReference type="PROSITE" id="PS51762"/>
    </source>
</evidence>
<dbReference type="Proteomes" id="UP000648352">
    <property type="component" value="Unassembled WGS sequence"/>
</dbReference>
<dbReference type="Pfam" id="PF00722">
    <property type="entry name" value="Glyco_hydro_16"/>
    <property type="match status" value="1"/>
</dbReference>
<feature type="domain" description="GH16" evidence="3">
    <location>
        <begin position="21"/>
        <end position="295"/>
    </location>
</feature>
<keyword evidence="2" id="KW-0472">Membrane</keyword>
<comment type="similarity">
    <text evidence="1">Belongs to the glycosyl hydrolase 16 family.</text>
</comment>
<dbReference type="SUPFAM" id="SSF49899">
    <property type="entry name" value="Concanavalin A-like lectins/glucanases"/>
    <property type="match status" value="1"/>
</dbReference>
<dbReference type="InterPro" id="IPR000757">
    <property type="entry name" value="Beta-glucanase-like"/>
</dbReference>
<dbReference type="EMBL" id="JACSQP010000003">
    <property type="protein sequence ID" value="MBD7957072.1"/>
    <property type="molecule type" value="Genomic_DNA"/>
</dbReference>
<dbReference type="CDD" id="cd08023">
    <property type="entry name" value="GH16_laminarinase_like"/>
    <property type="match status" value="1"/>
</dbReference>
<keyword evidence="2" id="KW-1133">Transmembrane helix</keyword>
<evidence type="ECO:0000313" key="4">
    <source>
        <dbReference type="EMBL" id="MBD7957072.1"/>
    </source>
</evidence>
<sequence>MTLTIPPAVEPSAPRPPRRHRRWLTLGIPAGILVVVLVIAGVWWFTGFSFLLPKYGDDEALFDDFDGAAGTPPNPAFWSIQTGDGGWGNDELQEYTEDAVALDGEGNLVITATIPTDGSTPTSARITSHHKWSFTFGQLSARVKLPEGQGLLPAFWLLGDNIDRVGWPNAGEVDIIETPNDTSRSRHHLHGPIGWTEHWALNEGVDMPAPLADDYHVYTVEKQPGRIIMAIDDQVVWDVEEWDIPLTGRWVFDEPTHVLFSLAVGGNWPGDPDATTPKVNRMLIDWMAYTPADQTETIAP</sequence>
<keyword evidence="5" id="KW-1185">Reference proteome</keyword>
<keyword evidence="4" id="KW-0378">Hydrolase</keyword>
<dbReference type="PANTHER" id="PTHR10963">
    <property type="entry name" value="GLYCOSYL HYDROLASE-RELATED"/>
    <property type="match status" value="1"/>
</dbReference>
<name>A0ABR8S0R9_9MICO</name>